<feature type="non-terminal residue" evidence="1">
    <location>
        <position position="81"/>
    </location>
</feature>
<reference evidence="1" key="1">
    <citation type="submission" date="2018-05" db="EMBL/GenBank/DDBJ databases">
        <authorList>
            <person name="Lanie J.A."/>
            <person name="Ng W.-L."/>
            <person name="Kazmierczak K.M."/>
            <person name="Andrzejewski T.M."/>
            <person name="Davidsen T.M."/>
            <person name="Wayne K.J."/>
            <person name="Tettelin H."/>
            <person name="Glass J.I."/>
            <person name="Rusch D."/>
            <person name="Podicherti R."/>
            <person name="Tsui H.-C.T."/>
            <person name="Winkler M.E."/>
        </authorList>
    </citation>
    <scope>NUCLEOTIDE SEQUENCE</scope>
</reference>
<proteinExistence type="predicted"/>
<name>A0A382V951_9ZZZZ</name>
<dbReference type="AlphaFoldDB" id="A0A382V951"/>
<dbReference type="Gene3D" id="3.40.50.2000">
    <property type="entry name" value="Glycogen Phosphorylase B"/>
    <property type="match status" value="1"/>
</dbReference>
<dbReference type="SUPFAM" id="SSF53756">
    <property type="entry name" value="UDP-Glycosyltransferase/glycogen phosphorylase"/>
    <property type="match status" value="1"/>
</dbReference>
<protein>
    <recommendedName>
        <fullName evidence="2">Glycosyltransferase subfamily 4-like N-terminal domain-containing protein</fullName>
    </recommendedName>
</protein>
<gene>
    <name evidence="1" type="ORF">METZ01_LOCUS395863</name>
</gene>
<evidence type="ECO:0008006" key="2">
    <source>
        <dbReference type="Google" id="ProtNLM"/>
    </source>
</evidence>
<evidence type="ECO:0000313" key="1">
    <source>
        <dbReference type="EMBL" id="SVD43009.1"/>
    </source>
</evidence>
<organism evidence="1">
    <name type="scientific">marine metagenome</name>
    <dbReference type="NCBI Taxonomy" id="408172"/>
    <lineage>
        <taxon>unclassified sequences</taxon>
        <taxon>metagenomes</taxon>
        <taxon>ecological metagenomes</taxon>
    </lineage>
</organism>
<sequence length="81" mass="8960">MEKPTPSVLMVTGAYFPEVSGAGLQCRELVKQLHRSVRLTILTTTADPTARMIDTQDGVPVHRVFIDPSNRWSKIVGAVRL</sequence>
<accession>A0A382V951</accession>
<dbReference type="EMBL" id="UINC01150122">
    <property type="protein sequence ID" value="SVD43009.1"/>
    <property type="molecule type" value="Genomic_DNA"/>
</dbReference>